<dbReference type="EMBL" id="NAJQ01000253">
    <property type="protein sequence ID" value="TKA73708.1"/>
    <property type="molecule type" value="Genomic_DNA"/>
</dbReference>
<evidence type="ECO:0000256" key="1">
    <source>
        <dbReference type="SAM" id="Phobius"/>
    </source>
</evidence>
<accession>A0A4U0XDV5</accession>
<protein>
    <submittedName>
        <fullName evidence="2">Uncharacterized protein</fullName>
    </submittedName>
</protein>
<organism evidence="2 3">
    <name type="scientific">Friedmanniomyces simplex</name>
    <dbReference type="NCBI Taxonomy" id="329884"/>
    <lineage>
        <taxon>Eukaryota</taxon>
        <taxon>Fungi</taxon>
        <taxon>Dikarya</taxon>
        <taxon>Ascomycota</taxon>
        <taxon>Pezizomycotina</taxon>
        <taxon>Dothideomycetes</taxon>
        <taxon>Dothideomycetidae</taxon>
        <taxon>Mycosphaerellales</taxon>
        <taxon>Teratosphaeriaceae</taxon>
        <taxon>Friedmanniomyces</taxon>
    </lineage>
</organism>
<dbReference type="AlphaFoldDB" id="A0A4U0XDV5"/>
<proteinExistence type="predicted"/>
<evidence type="ECO:0000313" key="3">
    <source>
        <dbReference type="Proteomes" id="UP000309340"/>
    </source>
</evidence>
<evidence type="ECO:0000313" key="2">
    <source>
        <dbReference type="EMBL" id="TKA73708.1"/>
    </source>
</evidence>
<feature type="transmembrane region" description="Helical" evidence="1">
    <location>
        <begin position="144"/>
        <end position="168"/>
    </location>
</feature>
<name>A0A4U0XDV5_9PEZI</name>
<keyword evidence="1" id="KW-0812">Transmembrane</keyword>
<keyword evidence="1" id="KW-1133">Transmembrane helix</keyword>
<reference evidence="2 3" key="1">
    <citation type="submission" date="2017-03" db="EMBL/GenBank/DDBJ databases">
        <title>Genomes of endolithic fungi from Antarctica.</title>
        <authorList>
            <person name="Coleine C."/>
            <person name="Masonjones S."/>
            <person name="Stajich J.E."/>
        </authorList>
    </citation>
    <scope>NUCLEOTIDE SEQUENCE [LARGE SCALE GENOMIC DNA]</scope>
    <source>
        <strain evidence="2 3">CCFEE 5184</strain>
    </source>
</reference>
<dbReference type="Proteomes" id="UP000309340">
    <property type="component" value="Unassembled WGS sequence"/>
</dbReference>
<gene>
    <name evidence="2" type="ORF">B0A55_05479</name>
</gene>
<comment type="caution">
    <text evidence="2">The sequence shown here is derived from an EMBL/GenBank/DDBJ whole genome shotgun (WGS) entry which is preliminary data.</text>
</comment>
<feature type="transmembrane region" description="Helical" evidence="1">
    <location>
        <begin position="20"/>
        <end position="41"/>
    </location>
</feature>
<keyword evidence="3" id="KW-1185">Reference proteome</keyword>
<dbReference type="OrthoDB" id="3838721at2759"/>
<feature type="transmembrane region" description="Helical" evidence="1">
    <location>
        <begin position="53"/>
        <end position="75"/>
    </location>
</feature>
<keyword evidence="1" id="KW-0472">Membrane</keyword>
<sequence length="220" mass="24477">MDTQPWTAEAIRDARVAEILHPLMGIDMGLLPVLFIIWALIRRYSRSLNKIYMFLIPSACLLSILTGIAIIKVFLYTGITFSILGLRIGFSRPIPSTCEAASKIVGHHALPCHIERLREWISLVMSGGSWNQILTRSAVVNASIVIGLLLLCVVIGVVICRGTVWWLWCVGCQQERKQDDWDEADYGIKGARCRRCRDIELGASITKSVGILLVPDATMV</sequence>